<dbReference type="InterPro" id="IPR002508">
    <property type="entry name" value="MurNAc-LAA_cat"/>
</dbReference>
<keyword evidence="3" id="KW-0732">Signal</keyword>
<dbReference type="SUPFAM" id="SSF53187">
    <property type="entry name" value="Zn-dependent exopeptidases"/>
    <property type="match status" value="1"/>
</dbReference>
<dbReference type="SMART" id="SM00646">
    <property type="entry name" value="Ami_3"/>
    <property type="match status" value="1"/>
</dbReference>
<reference evidence="5 6" key="1">
    <citation type="journal article" date="2014" name="Genome Announc.">
        <title>Genome Sequence of Youngiibacter fragilis, the Type Strain of the Genus Youngiibacter.</title>
        <authorList>
            <person name="Wawrik C.B."/>
            <person name="Callaghan A.V."/>
            <person name="Stamps B.W."/>
            <person name="Wawrik B."/>
        </authorList>
    </citation>
    <scope>NUCLEOTIDE SEQUENCE [LARGE SCALE GENOMIC DNA]</scope>
    <source>
        <strain evidence="5 6">232.1</strain>
    </source>
</reference>
<dbReference type="GO" id="GO:0008745">
    <property type="term" value="F:N-acetylmuramoyl-L-alanine amidase activity"/>
    <property type="evidence" value="ECO:0007669"/>
    <property type="project" value="InterPro"/>
</dbReference>
<dbReference type="eggNOG" id="COG0860">
    <property type="taxonomic scope" value="Bacteria"/>
</dbReference>
<organism evidence="5 6">
    <name type="scientific">Youngiibacter fragilis 232.1</name>
    <dbReference type="NCBI Taxonomy" id="994573"/>
    <lineage>
        <taxon>Bacteria</taxon>
        <taxon>Bacillati</taxon>
        <taxon>Bacillota</taxon>
        <taxon>Clostridia</taxon>
        <taxon>Eubacteriales</taxon>
        <taxon>Clostridiaceae</taxon>
        <taxon>Youngiibacter</taxon>
    </lineage>
</organism>
<proteinExistence type="predicted"/>
<evidence type="ECO:0000259" key="4">
    <source>
        <dbReference type="SMART" id="SM00646"/>
    </source>
</evidence>
<evidence type="ECO:0000256" key="2">
    <source>
        <dbReference type="SAM" id="MobiDB-lite"/>
    </source>
</evidence>
<evidence type="ECO:0000256" key="1">
    <source>
        <dbReference type="ARBA" id="ARBA00022801"/>
    </source>
</evidence>
<dbReference type="STRING" id="994573.T472_0215410"/>
<dbReference type="RefSeq" id="WP_023388763.1">
    <property type="nucleotide sequence ID" value="NZ_AXUN02000198.1"/>
</dbReference>
<dbReference type="PANTHER" id="PTHR30404:SF0">
    <property type="entry name" value="N-ACETYLMURAMOYL-L-ALANINE AMIDASE AMIC"/>
    <property type="match status" value="1"/>
</dbReference>
<name>V7I3N4_9CLOT</name>
<feature type="domain" description="MurNAc-LAA" evidence="4">
    <location>
        <begin position="146"/>
        <end position="265"/>
    </location>
</feature>
<dbReference type="Gene3D" id="3.40.630.40">
    <property type="entry name" value="Zn-dependent exopeptidases"/>
    <property type="match status" value="1"/>
</dbReference>
<feature type="chain" id="PRO_5004760827" evidence="3">
    <location>
        <begin position="30"/>
        <end position="270"/>
    </location>
</feature>
<evidence type="ECO:0000313" key="5">
    <source>
        <dbReference type="EMBL" id="ETA79906.1"/>
    </source>
</evidence>
<evidence type="ECO:0000313" key="6">
    <source>
        <dbReference type="Proteomes" id="UP000017747"/>
    </source>
</evidence>
<comment type="caution">
    <text evidence="5">The sequence shown here is derived from an EMBL/GenBank/DDBJ whole genome shotgun (WGS) entry which is preliminary data.</text>
</comment>
<dbReference type="OrthoDB" id="43070at2"/>
<sequence length="270" mass="28917">MDYRRIPIAMAIILSVGLAGCSQNGYVQATMPVFGGSPTVSEAPVQPVPSQEPAGTETEAGTGYVVTLDPGHQAEESRILEPIGPESDVMKARVSSGTLGIITKIPEHELVLDISLRVRAILVEKGIEVVMTRTTDDVDLSNIDRARIANESDSDLFVRIHANGADDTEVSGISAYYPGAGNNWTGHLSDDSRRASLMILEGIVRETGAKDRGARASNSYTGINWSEVPVTIIETGFMTNPNEDKLLSTDEYRQKVASGVADGIIQYLGL</sequence>
<gene>
    <name evidence="5" type="ORF">T472_0215410</name>
</gene>
<dbReference type="GO" id="GO:0030288">
    <property type="term" value="C:outer membrane-bounded periplasmic space"/>
    <property type="evidence" value="ECO:0007669"/>
    <property type="project" value="TreeGrafter"/>
</dbReference>
<protein>
    <submittedName>
        <fullName evidence="5">Cell wall hydrolase</fullName>
    </submittedName>
</protein>
<dbReference type="PANTHER" id="PTHR30404">
    <property type="entry name" value="N-ACETYLMURAMOYL-L-ALANINE AMIDASE"/>
    <property type="match status" value="1"/>
</dbReference>
<keyword evidence="1 5" id="KW-0378">Hydrolase</keyword>
<feature type="signal peptide" evidence="3">
    <location>
        <begin position="1"/>
        <end position="29"/>
    </location>
</feature>
<evidence type="ECO:0000256" key="3">
    <source>
        <dbReference type="SAM" id="SignalP"/>
    </source>
</evidence>
<dbReference type="CDD" id="cd02696">
    <property type="entry name" value="MurNAc-LAA"/>
    <property type="match status" value="1"/>
</dbReference>
<keyword evidence="6" id="KW-1185">Reference proteome</keyword>
<dbReference type="PROSITE" id="PS51257">
    <property type="entry name" value="PROKAR_LIPOPROTEIN"/>
    <property type="match status" value="1"/>
</dbReference>
<dbReference type="Proteomes" id="UP000017747">
    <property type="component" value="Unassembled WGS sequence"/>
</dbReference>
<feature type="region of interest" description="Disordered" evidence="2">
    <location>
        <begin position="40"/>
        <end position="59"/>
    </location>
</feature>
<dbReference type="EMBL" id="AXUN02000198">
    <property type="protein sequence ID" value="ETA79906.1"/>
    <property type="molecule type" value="Genomic_DNA"/>
</dbReference>
<dbReference type="GO" id="GO:0009253">
    <property type="term" value="P:peptidoglycan catabolic process"/>
    <property type="evidence" value="ECO:0007669"/>
    <property type="project" value="InterPro"/>
</dbReference>
<accession>V7I3N4</accession>
<dbReference type="InterPro" id="IPR050695">
    <property type="entry name" value="N-acetylmuramoyl_amidase_3"/>
</dbReference>
<dbReference type="AlphaFoldDB" id="V7I3N4"/>
<dbReference type="Pfam" id="PF01520">
    <property type="entry name" value="Amidase_3"/>
    <property type="match status" value="1"/>
</dbReference>